<dbReference type="STRING" id="81985.R0FIZ9"/>
<accession>R0FIZ9</accession>
<evidence type="ECO:0000313" key="2">
    <source>
        <dbReference type="Proteomes" id="UP000029121"/>
    </source>
</evidence>
<dbReference type="InterPro" id="IPR024768">
    <property type="entry name" value="Marf1"/>
</dbReference>
<dbReference type="PANTHER" id="PTHR14379:SF7">
    <property type="entry name" value="ENDONUCLEASE OR GLYCOSYL HYDROLASE-RELATED"/>
    <property type="match status" value="1"/>
</dbReference>
<proteinExistence type="predicted"/>
<evidence type="ECO:0008006" key="3">
    <source>
        <dbReference type="Google" id="ProtNLM"/>
    </source>
</evidence>
<sequence length="187" mass="20412">MSSATSKFSMAKTCVLWDMDDCPVPGGLSPASVCANIKSALNNMGYSGGTMSMSAYSLEKLNEQDFESADDINLVQLDSRSDKHERMFRDVYMWGLQHRDEPTNLLVISQKIFLDDKYVAALNLLKENENNILLTLLQDPSQSLQSLASSVWLWTSLSTGASPLGIQSESSEFVAPSLTSPSSGTSL</sequence>
<dbReference type="GO" id="GO:0005777">
    <property type="term" value="C:peroxisome"/>
    <property type="evidence" value="ECO:0007669"/>
    <property type="project" value="InterPro"/>
</dbReference>
<dbReference type="AlphaFoldDB" id="R0FIZ9"/>
<dbReference type="Proteomes" id="UP000029121">
    <property type="component" value="Unassembled WGS sequence"/>
</dbReference>
<protein>
    <recommendedName>
        <fullName evidence="3">NYN domain-containing protein</fullName>
    </recommendedName>
</protein>
<dbReference type="GO" id="GO:0010468">
    <property type="term" value="P:regulation of gene expression"/>
    <property type="evidence" value="ECO:0007669"/>
    <property type="project" value="InterPro"/>
</dbReference>
<feature type="non-terminal residue" evidence="1">
    <location>
        <position position="187"/>
    </location>
</feature>
<gene>
    <name evidence="1" type="ORF">CARUB_v10003018mg</name>
</gene>
<organism evidence="1 2">
    <name type="scientific">Capsella rubella</name>
    <dbReference type="NCBI Taxonomy" id="81985"/>
    <lineage>
        <taxon>Eukaryota</taxon>
        <taxon>Viridiplantae</taxon>
        <taxon>Streptophyta</taxon>
        <taxon>Embryophyta</taxon>
        <taxon>Tracheophyta</taxon>
        <taxon>Spermatophyta</taxon>
        <taxon>Magnoliopsida</taxon>
        <taxon>eudicotyledons</taxon>
        <taxon>Gunneridae</taxon>
        <taxon>Pentapetalae</taxon>
        <taxon>rosids</taxon>
        <taxon>malvids</taxon>
        <taxon>Brassicales</taxon>
        <taxon>Brassicaceae</taxon>
        <taxon>Camelineae</taxon>
        <taxon>Capsella</taxon>
    </lineage>
</organism>
<dbReference type="EMBL" id="KB870810">
    <property type="protein sequence ID" value="EOA22382.1"/>
    <property type="molecule type" value="Genomic_DNA"/>
</dbReference>
<name>R0FIZ9_9BRAS</name>
<reference evidence="2" key="1">
    <citation type="journal article" date="2013" name="Nat. Genet.">
        <title>The Capsella rubella genome and the genomic consequences of rapid mating system evolution.</title>
        <authorList>
            <person name="Slotte T."/>
            <person name="Hazzouri K.M."/>
            <person name="Agren J.A."/>
            <person name="Koenig D."/>
            <person name="Maumus F."/>
            <person name="Guo Y.L."/>
            <person name="Steige K."/>
            <person name="Platts A.E."/>
            <person name="Escobar J.S."/>
            <person name="Newman L.K."/>
            <person name="Wang W."/>
            <person name="Mandakova T."/>
            <person name="Vello E."/>
            <person name="Smith L.M."/>
            <person name="Henz S.R."/>
            <person name="Steffen J."/>
            <person name="Takuno S."/>
            <person name="Brandvain Y."/>
            <person name="Coop G."/>
            <person name="Andolfatto P."/>
            <person name="Hu T.T."/>
            <person name="Blanchette M."/>
            <person name="Clark R.M."/>
            <person name="Quesneville H."/>
            <person name="Nordborg M."/>
            <person name="Gaut B.S."/>
            <person name="Lysak M.A."/>
            <person name="Jenkins J."/>
            <person name="Grimwood J."/>
            <person name="Chapman J."/>
            <person name="Prochnik S."/>
            <person name="Shu S."/>
            <person name="Rokhsar D."/>
            <person name="Schmutz J."/>
            <person name="Weigel D."/>
            <person name="Wright S.I."/>
        </authorList>
    </citation>
    <scope>NUCLEOTIDE SEQUENCE [LARGE SCALE GENOMIC DNA]</scope>
    <source>
        <strain evidence="2">cv. Monte Gargano</strain>
    </source>
</reference>
<dbReference type="CDD" id="cd10910">
    <property type="entry name" value="PIN_limkain_b1_N_like"/>
    <property type="match status" value="1"/>
</dbReference>
<keyword evidence="2" id="KW-1185">Reference proteome</keyword>
<evidence type="ECO:0000313" key="1">
    <source>
        <dbReference type="EMBL" id="EOA22382.1"/>
    </source>
</evidence>
<dbReference type="PANTHER" id="PTHR14379">
    <property type="entry name" value="LIMKAIN B LKAP"/>
    <property type="match status" value="1"/>
</dbReference>